<gene>
    <name evidence="3" type="ORF">ACFQZM_08355</name>
</gene>
<dbReference type="InterPro" id="IPR001128">
    <property type="entry name" value="Cyt_P450"/>
</dbReference>
<dbReference type="Gene3D" id="1.10.630.10">
    <property type="entry name" value="Cytochrome P450"/>
    <property type="match status" value="1"/>
</dbReference>
<sequence length="412" mass="44891">MRITEGDGPFVIDPTGRDVQGDAARIRERGPATRVLLPGGVEAWAVSDPALLRRLLTDDRVSKDGYLHWPPLIEGEIGPGWPIFAWVAVRNMLTAYGDDHRRLRRLASSAFTTRRTAELRPRVEAIVAALLDELDELAAASGGTVDLRDRFAYPLPIRVICELFGIEDGETREEIRRCVDAFFRTTTGPEEAAAAFPRMQGILRGVVEEKRARPADDLSSALIAARDGGSPLSEEELVDTLVLFLSAGHETTVNLLDNAVHAMLTRPDQLALVREGRATWDDVIEETLRAEPPIANLPLRFAVEDIEAGDGVVLRKGEAILACYAAAGRDPHLHGGDADVFDVTRADKEHMAFGYGVHHCLGAPLARLEAAVALPALFDRFPGLALAAKPDELPPLESFISNGHRTLPVRLA</sequence>
<dbReference type="Proteomes" id="UP001597063">
    <property type="component" value="Unassembled WGS sequence"/>
</dbReference>
<keyword evidence="4" id="KW-1185">Reference proteome</keyword>
<dbReference type="PRINTS" id="PR00385">
    <property type="entry name" value="P450"/>
</dbReference>
<dbReference type="EMBL" id="JBHTGP010000003">
    <property type="protein sequence ID" value="MFD0684503.1"/>
    <property type="molecule type" value="Genomic_DNA"/>
</dbReference>
<evidence type="ECO:0000256" key="1">
    <source>
        <dbReference type="ARBA" id="ARBA00010617"/>
    </source>
</evidence>
<name>A0ABW2XGS5_9ACTN</name>
<dbReference type="CDD" id="cd11029">
    <property type="entry name" value="CYP107-like"/>
    <property type="match status" value="1"/>
</dbReference>
<comment type="similarity">
    <text evidence="1 2">Belongs to the cytochrome P450 family.</text>
</comment>
<reference evidence="4" key="1">
    <citation type="journal article" date="2019" name="Int. J. Syst. Evol. Microbiol.">
        <title>The Global Catalogue of Microorganisms (GCM) 10K type strain sequencing project: providing services to taxonomists for standard genome sequencing and annotation.</title>
        <authorList>
            <consortium name="The Broad Institute Genomics Platform"/>
            <consortium name="The Broad Institute Genome Sequencing Center for Infectious Disease"/>
            <person name="Wu L."/>
            <person name="Ma J."/>
        </authorList>
    </citation>
    <scope>NUCLEOTIDE SEQUENCE [LARGE SCALE GENOMIC DNA]</scope>
    <source>
        <strain evidence="4">JCM 9371</strain>
    </source>
</reference>
<evidence type="ECO:0000313" key="3">
    <source>
        <dbReference type="EMBL" id="MFD0684503.1"/>
    </source>
</evidence>
<proteinExistence type="inferred from homology"/>
<keyword evidence="2" id="KW-0349">Heme</keyword>
<evidence type="ECO:0000313" key="4">
    <source>
        <dbReference type="Proteomes" id="UP001597063"/>
    </source>
</evidence>
<dbReference type="PANTHER" id="PTHR46696:SF1">
    <property type="entry name" value="CYTOCHROME P450 YJIB-RELATED"/>
    <property type="match status" value="1"/>
</dbReference>
<dbReference type="InterPro" id="IPR002397">
    <property type="entry name" value="Cyt_P450_B"/>
</dbReference>
<dbReference type="PROSITE" id="PS00086">
    <property type="entry name" value="CYTOCHROME_P450"/>
    <property type="match status" value="1"/>
</dbReference>
<dbReference type="RefSeq" id="WP_131760668.1">
    <property type="nucleotide sequence ID" value="NZ_CAACUY010000125.1"/>
</dbReference>
<protein>
    <submittedName>
        <fullName evidence="3">Cytochrome P450</fullName>
    </submittedName>
</protein>
<dbReference type="InterPro" id="IPR036396">
    <property type="entry name" value="Cyt_P450_sf"/>
</dbReference>
<keyword evidence="2" id="KW-0479">Metal-binding</keyword>
<dbReference type="SUPFAM" id="SSF48264">
    <property type="entry name" value="Cytochrome P450"/>
    <property type="match status" value="1"/>
</dbReference>
<keyword evidence="2" id="KW-0408">Iron</keyword>
<comment type="caution">
    <text evidence="3">The sequence shown here is derived from an EMBL/GenBank/DDBJ whole genome shotgun (WGS) entry which is preliminary data.</text>
</comment>
<dbReference type="Pfam" id="PF00067">
    <property type="entry name" value="p450"/>
    <property type="match status" value="1"/>
</dbReference>
<dbReference type="InterPro" id="IPR017972">
    <property type="entry name" value="Cyt_P450_CS"/>
</dbReference>
<organism evidence="3 4">
    <name type="scientific">Actinomadura fibrosa</name>
    <dbReference type="NCBI Taxonomy" id="111802"/>
    <lineage>
        <taxon>Bacteria</taxon>
        <taxon>Bacillati</taxon>
        <taxon>Actinomycetota</taxon>
        <taxon>Actinomycetes</taxon>
        <taxon>Streptosporangiales</taxon>
        <taxon>Thermomonosporaceae</taxon>
        <taxon>Actinomadura</taxon>
    </lineage>
</organism>
<keyword evidence="2" id="KW-0560">Oxidoreductase</keyword>
<keyword evidence="2" id="KW-0503">Monooxygenase</keyword>
<evidence type="ECO:0000256" key="2">
    <source>
        <dbReference type="RuleBase" id="RU000461"/>
    </source>
</evidence>
<dbReference type="PANTHER" id="PTHR46696">
    <property type="entry name" value="P450, PUTATIVE (EUROFUNG)-RELATED"/>
    <property type="match status" value="1"/>
</dbReference>
<accession>A0ABW2XGS5</accession>
<dbReference type="PRINTS" id="PR00359">
    <property type="entry name" value="BP450"/>
</dbReference>